<evidence type="ECO:0000313" key="4">
    <source>
        <dbReference type="Proteomes" id="UP000035909"/>
    </source>
</evidence>
<evidence type="ECO:0000313" key="3">
    <source>
        <dbReference type="EMBL" id="KLV07985.1"/>
    </source>
</evidence>
<gene>
    <name evidence="3" type="ORF">ABT57_14150</name>
</gene>
<accession>A0A0J1H8C4</accession>
<reference evidence="3 4" key="1">
    <citation type="submission" date="2015-05" db="EMBL/GenBank/DDBJ databases">
        <title>Photobacterium galathea sp. nov.</title>
        <authorList>
            <person name="Machado H."/>
            <person name="Gram L."/>
        </authorList>
    </citation>
    <scope>NUCLEOTIDE SEQUENCE [LARGE SCALE GENOMIC DNA]</scope>
    <source>
        <strain evidence="3 4">DSM 22954</strain>
    </source>
</reference>
<protein>
    <recommendedName>
        <fullName evidence="2">Replication-associated protein ORF2/G2P domain-containing protein</fullName>
    </recommendedName>
</protein>
<keyword evidence="4" id="KW-1185">Reference proteome</keyword>
<dbReference type="STRING" id="320778.ABT57_14150"/>
<dbReference type="OrthoDB" id="5906096at2"/>
<proteinExistence type="predicted"/>
<dbReference type="PATRIC" id="fig|320778.3.peg.3079"/>
<feature type="domain" description="Replication-associated protein ORF2/G2P" evidence="2">
    <location>
        <begin position="403"/>
        <end position="484"/>
    </location>
</feature>
<evidence type="ECO:0000259" key="2">
    <source>
        <dbReference type="Pfam" id="PF23343"/>
    </source>
</evidence>
<comment type="caution">
    <text evidence="3">The sequence shown here is derived from an EMBL/GenBank/DDBJ whole genome shotgun (WGS) entry which is preliminary data.</text>
</comment>
<keyword evidence="1" id="KW-0175">Coiled coil</keyword>
<dbReference type="Proteomes" id="UP000035909">
    <property type="component" value="Unassembled WGS sequence"/>
</dbReference>
<dbReference type="AlphaFoldDB" id="A0A0J1H8C4"/>
<name>A0A0J1H8C4_9GAMM</name>
<dbReference type="Pfam" id="PF23343">
    <property type="entry name" value="REP_ORF2-G2P"/>
    <property type="match status" value="1"/>
</dbReference>
<sequence length="770" mass="88617">MSLNVIEHTEKTLGFFAPKEIRQFTSAQPAAISKAEFFLADHSDDKILKRALGYFDPKLPPESAPQGSREAAGDNSLVQWRKSPTREELAAKRATLTTQAKRNRLTKWANLLSRLPRHLNGEPKPLEVVKPLTFTPIHLDWQKNPVKCLQAHGFVENAPVMARLQHRDWSNEWRIRVEAQARTSEAPPPQAGDRFTEQLTERAVRKIFESGAYLQVLRGGYTTFTTLTFDDEQRERILTSKPQTKNRIKPGVCGTIVVMGPHGREPYRLKASGNFTWLDDMGKAGELAAINMGAMKSTGETDFTGQEVFELGAPSIRAEGPWTKIRDYHPDSSIGNEVSRFIDLAQKTYQRGWVPDFMPARVKRGRSPVREAGEKCGKVIADGPFTPIRRGDAKDKIFQNPRWKEVKKNVFKKRSVPLDYCWVAEMPANEDGLPNPHVHLLMRWKVPETHFYAWAGRLERLWGNGFAKLERIRYAKAGAGYLVKAVGYTTKGKNGNQGMIRGNRYGIGASARAVDWENVASFQADNMAAIIAECEEKLARKNAHYEELERRARIKLKETKRIHQITRNNKKLSEEQRFSRIEKYKSRMLALDAEIEQVREERRDRGVRAVGHYQITFSGSNSTENFDNFLGWAFNCRQWQANSRNEAIKDELERAKDELVRQLRVEHKALRDDLDLTDEQLARLEYVHNRLEEVESDINYQRMLRLQMANTLQQQRSYWRGFVSNLASQRTSNDYWAAFFNRYEQDCPEEDQDKLLSAIHSEEYLCVLMD</sequence>
<feature type="coiled-coil region" evidence="1">
    <location>
        <begin position="638"/>
        <end position="680"/>
    </location>
</feature>
<dbReference type="InterPro" id="IPR056906">
    <property type="entry name" value="ORF2/G2P_dom"/>
</dbReference>
<organism evidence="3 4">
    <name type="scientific">Photobacterium ganghwense</name>
    <dbReference type="NCBI Taxonomy" id="320778"/>
    <lineage>
        <taxon>Bacteria</taxon>
        <taxon>Pseudomonadati</taxon>
        <taxon>Pseudomonadota</taxon>
        <taxon>Gammaproteobacteria</taxon>
        <taxon>Vibrionales</taxon>
        <taxon>Vibrionaceae</taxon>
        <taxon>Photobacterium</taxon>
    </lineage>
</organism>
<feature type="coiled-coil region" evidence="1">
    <location>
        <begin position="531"/>
        <end position="601"/>
    </location>
</feature>
<dbReference type="EMBL" id="LDOU01000015">
    <property type="protein sequence ID" value="KLV07985.1"/>
    <property type="molecule type" value="Genomic_DNA"/>
</dbReference>
<evidence type="ECO:0000256" key="1">
    <source>
        <dbReference type="SAM" id="Coils"/>
    </source>
</evidence>
<dbReference type="RefSeq" id="WP_047885878.1">
    <property type="nucleotide sequence ID" value="NZ_LDOU01000015.1"/>
</dbReference>